<sequence length="286" mass="32746">NQLYIYIYKKSMAEFKQQLQEFSSKAEDIIDRVGQPLKPYIPVIGRFLIVATFLEDALRISTQWEDQLLFMEQRRHFPSVLSHLFLGLNVIIMAVGSFLVIAKRYQNYAVYGLLSTVVAQALGYGLVFNFQFFLRNLSVMGGLVMVLSDSMQQKRQMFAALPQISETDKRTYLQLAGRILLIFLFIGSAFHGDWSLTRILVSLLGLTACIMVAVGFKARWSAMFLVLFLSVFNMLINNFWSVSHSYFKRDFLKYDFFQTLSTVGGFLLLVNMGPGGYSIDEKKKAF</sequence>
<evidence type="ECO:0008006" key="9">
    <source>
        <dbReference type="Google" id="ProtNLM"/>
    </source>
</evidence>
<dbReference type="OrthoDB" id="7859621at2759"/>
<feature type="transmembrane region" description="Helical" evidence="6">
    <location>
        <begin position="260"/>
        <end position="279"/>
    </location>
</feature>
<evidence type="ECO:0000256" key="6">
    <source>
        <dbReference type="SAM" id="Phobius"/>
    </source>
</evidence>
<dbReference type="Proteomes" id="UP000646827">
    <property type="component" value="Unassembled WGS sequence"/>
</dbReference>
<keyword evidence="8" id="KW-1185">Reference proteome</keyword>
<feature type="transmembrane region" description="Helical" evidence="6">
    <location>
        <begin position="196"/>
        <end position="216"/>
    </location>
</feature>
<keyword evidence="3 6" id="KW-0812">Transmembrane</keyword>
<proteinExistence type="inferred from homology"/>
<dbReference type="InterPro" id="IPR002995">
    <property type="entry name" value="Surf4"/>
</dbReference>
<accession>A0A8H7S5S4</accession>
<evidence type="ECO:0000256" key="5">
    <source>
        <dbReference type="ARBA" id="ARBA00023136"/>
    </source>
</evidence>
<feature type="transmembrane region" description="Helical" evidence="6">
    <location>
        <begin position="108"/>
        <end position="127"/>
    </location>
</feature>
<organism evidence="7 8">
    <name type="scientific">Circinella minor</name>
    <dbReference type="NCBI Taxonomy" id="1195481"/>
    <lineage>
        <taxon>Eukaryota</taxon>
        <taxon>Fungi</taxon>
        <taxon>Fungi incertae sedis</taxon>
        <taxon>Mucoromycota</taxon>
        <taxon>Mucoromycotina</taxon>
        <taxon>Mucoromycetes</taxon>
        <taxon>Mucorales</taxon>
        <taxon>Lichtheimiaceae</taxon>
        <taxon>Circinella</taxon>
    </lineage>
</organism>
<keyword evidence="4 6" id="KW-1133">Transmembrane helix</keyword>
<gene>
    <name evidence="7" type="ORF">INT45_002847</name>
</gene>
<dbReference type="AlphaFoldDB" id="A0A8H7S5S4"/>
<evidence type="ECO:0000256" key="2">
    <source>
        <dbReference type="ARBA" id="ARBA00006945"/>
    </source>
</evidence>
<feature type="transmembrane region" description="Helical" evidence="6">
    <location>
        <begin position="172"/>
        <end position="190"/>
    </location>
</feature>
<protein>
    <recommendedName>
        <fullName evidence="9">Surfeit locus protein 4</fullName>
    </recommendedName>
</protein>
<name>A0A8H7S5S4_9FUNG</name>
<feature type="non-terminal residue" evidence="7">
    <location>
        <position position="1"/>
    </location>
</feature>
<evidence type="ECO:0000256" key="3">
    <source>
        <dbReference type="ARBA" id="ARBA00022692"/>
    </source>
</evidence>
<feature type="transmembrane region" description="Helical" evidence="6">
    <location>
        <begin position="80"/>
        <end position="101"/>
    </location>
</feature>
<comment type="subcellular location">
    <subcellularLocation>
        <location evidence="1">Membrane</location>
        <topology evidence="1">Multi-pass membrane protein</topology>
    </subcellularLocation>
</comment>
<reference evidence="7 8" key="1">
    <citation type="submission" date="2020-12" db="EMBL/GenBank/DDBJ databases">
        <title>Metabolic potential, ecology and presence of endohyphal bacteria is reflected in genomic diversity of Mucoromycotina.</title>
        <authorList>
            <person name="Muszewska A."/>
            <person name="Okrasinska A."/>
            <person name="Steczkiewicz K."/>
            <person name="Drgas O."/>
            <person name="Orlowska M."/>
            <person name="Perlinska-Lenart U."/>
            <person name="Aleksandrzak-Piekarczyk T."/>
            <person name="Szatraj K."/>
            <person name="Zielenkiewicz U."/>
            <person name="Pilsyk S."/>
            <person name="Malc E."/>
            <person name="Mieczkowski P."/>
            <person name="Kruszewska J.S."/>
            <person name="Biernat P."/>
            <person name="Pawlowska J."/>
        </authorList>
    </citation>
    <scope>NUCLEOTIDE SEQUENCE [LARGE SCALE GENOMIC DNA]</scope>
    <source>
        <strain evidence="7 8">CBS 142.35</strain>
    </source>
</reference>
<evidence type="ECO:0000256" key="4">
    <source>
        <dbReference type="ARBA" id="ARBA00022989"/>
    </source>
</evidence>
<dbReference type="GO" id="GO:0016020">
    <property type="term" value="C:membrane"/>
    <property type="evidence" value="ECO:0007669"/>
    <property type="project" value="UniProtKB-SubCell"/>
</dbReference>
<keyword evidence="5 6" id="KW-0472">Membrane</keyword>
<dbReference type="Pfam" id="PF02077">
    <property type="entry name" value="SURF4"/>
    <property type="match status" value="1"/>
</dbReference>
<feature type="transmembrane region" description="Helical" evidence="6">
    <location>
        <begin position="223"/>
        <end position="240"/>
    </location>
</feature>
<comment type="similarity">
    <text evidence="2">Belongs to the SURF4 family.</text>
</comment>
<comment type="caution">
    <text evidence="7">The sequence shown here is derived from an EMBL/GenBank/DDBJ whole genome shotgun (WGS) entry which is preliminary data.</text>
</comment>
<dbReference type="EMBL" id="JAEPRB010000062">
    <property type="protein sequence ID" value="KAG2223352.1"/>
    <property type="molecule type" value="Genomic_DNA"/>
</dbReference>
<evidence type="ECO:0000313" key="7">
    <source>
        <dbReference type="EMBL" id="KAG2223352.1"/>
    </source>
</evidence>
<evidence type="ECO:0000256" key="1">
    <source>
        <dbReference type="ARBA" id="ARBA00004141"/>
    </source>
</evidence>
<evidence type="ECO:0000313" key="8">
    <source>
        <dbReference type="Proteomes" id="UP000646827"/>
    </source>
</evidence>